<gene>
    <name evidence="1" type="ORF">VCHENC02_0713B</name>
</gene>
<evidence type="ECO:0000313" key="1">
    <source>
        <dbReference type="EMBL" id="EKM33891.1"/>
    </source>
</evidence>
<feature type="non-terminal residue" evidence="1">
    <location>
        <position position="1"/>
    </location>
</feature>
<organism evidence="1 2">
    <name type="scientific">Vibrio harveyi</name>
    <name type="common">Beneckea harveyi</name>
    <dbReference type="NCBI Taxonomy" id="669"/>
    <lineage>
        <taxon>Bacteria</taxon>
        <taxon>Pseudomonadati</taxon>
        <taxon>Pseudomonadota</taxon>
        <taxon>Gammaproteobacteria</taxon>
        <taxon>Vibrionales</taxon>
        <taxon>Vibrionaceae</taxon>
        <taxon>Vibrio</taxon>
    </lineage>
</organism>
<dbReference type="EMBL" id="AJSR01000065">
    <property type="protein sequence ID" value="EKM33891.1"/>
    <property type="molecule type" value="Genomic_DNA"/>
</dbReference>
<sequence length="9" mass="971">SILLVVSKI</sequence>
<dbReference type="Proteomes" id="UP000008367">
    <property type="component" value="Unassembled WGS sequence"/>
</dbReference>
<comment type="caution">
    <text evidence="1">The sequence shown here is derived from an EMBL/GenBank/DDBJ whole genome shotgun (WGS) entry which is preliminary data.</text>
</comment>
<evidence type="ECO:0000313" key="2">
    <source>
        <dbReference type="Proteomes" id="UP000008367"/>
    </source>
</evidence>
<proteinExistence type="predicted"/>
<reference evidence="1 2" key="1">
    <citation type="submission" date="2012-10" db="EMBL/GenBank/DDBJ databases">
        <title>Genome sequence of Vibrio Cholerae HENC-02.</title>
        <authorList>
            <person name="Eppinger M."/>
            <person name="Hasan N.A."/>
            <person name="Sengamalay N."/>
            <person name="Hine E."/>
            <person name="Su Q."/>
            <person name="Daugherty S.C."/>
            <person name="Young S."/>
            <person name="Sadzewicz L."/>
            <person name="Tallon L."/>
            <person name="Cebula T.A."/>
            <person name="Ravel J."/>
            <person name="Colwell R.R."/>
        </authorList>
    </citation>
    <scope>NUCLEOTIDE SEQUENCE [LARGE SCALE GENOMIC DNA]</scope>
    <source>
        <strain evidence="1 2">HENC-02</strain>
    </source>
</reference>
<accession>A0A454D5J4</accession>
<protein>
    <submittedName>
        <fullName evidence="1">Uncharacterized protein</fullName>
    </submittedName>
</protein>
<name>A0A454D5J4_VIBHA</name>